<dbReference type="Proteomes" id="UP001176941">
    <property type="component" value="Unassembled WGS sequence"/>
</dbReference>
<proteinExistence type="predicted"/>
<organism evidence="1 2">
    <name type="scientific">Rangifer tarandus platyrhynchus</name>
    <name type="common">Svalbard reindeer</name>
    <dbReference type="NCBI Taxonomy" id="3082113"/>
    <lineage>
        <taxon>Eukaryota</taxon>
        <taxon>Metazoa</taxon>
        <taxon>Chordata</taxon>
        <taxon>Craniata</taxon>
        <taxon>Vertebrata</taxon>
        <taxon>Euteleostomi</taxon>
        <taxon>Mammalia</taxon>
        <taxon>Eutheria</taxon>
        <taxon>Laurasiatheria</taxon>
        <taxon>Artiodactyla</taxon>
        <taxon>Ruminantia</taxon>
        <taxon>Pecora</taxon>
        <taxon>Cervidae</taxon>
        <taxon>Odocoileinae</taxon>
        <taxon>Rangifer</taxon>
    </lineage>
</organism>
<comment type="caution">
    <text evidence="1">The sequence shown here is derived from an EMBL/GenBank/DDBJ whole genome shotgun (WGS) entry which is preliminary data.</text>
</comment>
<gene>
    <name evidence="1" type="ORF">MRATA1EN1_LOCUS30874</name>
</gene>
<name>A0ABN8XMD9_RANTA</name>
<sequence>MHLYSQRRLVYKPDLGNCIAASNGKRINVYVSERLCAFLPEKQQSSLTHAAERKTLTLLQTRNDQQTYEIGLTGSILYYSSGGHTPSSTCCCCCCCLCCPCCCRSCGCPITFLHGPFRSRRGLLQQQMPRLPVLLLLLGTEGGGKKPCCGRRLRLPCCCVSYSPPLAAAAAARGSSRWGSCVRPSSSSSSSGETHIVAPCFDG</sequence>
<dbReference type="EMBL" id="CATKSN020000197">
    <property type="protein sequence ID" value="CAI9149256.1"/>
    <property type="molecule type" value="Genomic_DNA"/>
</dbReference>
<keyword evidence="2" id="KW-1185">Reference proteome</keyword>
<accession>A0ABN8XMD9</accession>
<evidence type="ECO:0000313" key="2">
    <source>
        <dbReference type="Proteomes" id="UP001176941"/>
    </source>
</evidence>
<protein>
    <submittedName>
        <fullName evidence="1">Uncharacterized protein</fullName>
    </submittedName>
</protein>
<reference evidence="1" key="1">
    <citation type="submission" date="2023-04" db="EMBL/GenBank/DDBJ databases">
        <authorList>
            <consortium name="ELIXIR-Norway"/>
        </authorList>
    </citation>
    <scope>NUCLEOTIDE SEQUENCE [LARGE SCALE GENOMIC DNA]</scope>
</reference>
<evidence type="ECO:0000313" key="1">
    <source>
        <dbReference type="EMBL" id="CAI9149256.1"/>
    </source>
</evidence>